<keyword evidence="3" id="KW-1185">Reference proteome</keyword>
<dbReference type="EMBL" id="KI393933">
    <property type="protein sequence ID" value="ERN06054.1"/>
    <property type="molecule type" value="Genomic_DNA"/>
</dbReference>
<accession>W1PEC1</accession>
<feature type="compositionally biased region" description="Basic residues" evidence="1">
    <location>
        <begin position="16"/>
        <end position="26"/>
    </location>
</feature>
<evidence type="ECO:0000313" key="3">
    <source>
        <dbReference type="Proteomes" id="UP000017836"/>
    </source>
</evidence>
<dbReference type="AlphaFoldDB" id="W1PEC1"/>
<evidence type="ECO:0000256" key="1">
    <source>
        <dbReference type="SAM" id="MobiDB-lite"/>
    </source>
</evidence>
<evidence type="ECO:0000313" key="2">
    <source>
        <dbReference type="EMBL" id="ERN06054.1"/>
    </source>
</evidence>
<reference evidence="3" key="1">
    <citation type="journal article" date="2013" name="Science">
        <title>The Amborella genome and the evolution of flowering plants.</title>
        <authorList>
            <consortium name="Amborella Genome Project"/>
        </authorList>
    </citation>
    <scope>NUCLEOTIDE SEQUENCE [LARGE SCALE GENOMIC DNA]</scope>
</reference>
<dbReference type="Gramene" id="ERN06054">
    <property type="protein sequence ID" value="ERN06054"/>
    <property type="gene ID" value="AMTR_s00142p00074770"/>
</dbReference>
<feature type="region of interest" description="Disordered" evidence="1">
    <location>
        <begin position="1"/>
        <end position="60"/>
    </location>
</feature>
<proteinExistence type="predicted"/>
<organism evidence="2 3">
    <name type="scientific">Amborella trichopoda</name>
    <dbReference type="NCBI Taxonomy" id="13333"/>
    <lineage>
        <taxon>Eukaryota</taxon>
        <taxon>Viridiplantae</taxon>
        <taxon>Streptophyta</taxon>
        <taxon>Embryophyta</taxon>
        <taxon>Tracheophyta</taxon>
        <taxon>Spermatophyta</taxon>
        <taxon>Magnoliopsida</taxon>
        <taxon>Amborellales</taxon>
        <taxon>Amborellaceae</taxon>
        <taxon>Amborella</taxon>
    </lineage>
</organism>
<feature type="non-terminal residue" evidence="2">
    <location>
        <position position="1"/>
    </location>
</feature>
<gene>
    <name evidence="2" type="ORF">AMTR_s00142p00074770</name>
</gene>
<dbReference type="HOGENOM" id="CLU_1387387_0_0_1"/>
<protein>
    <submittedName>
        <fullName evidence="2">Uncharacterized protein</fullName>
    </submittedName>
</protein>
<feature type="compositionally biased region" description="Basic and acidic residues" evidence="1">
    <location>
        <begin position="50"/>
        <end position="60"/>
    </location>
</feature>
<dbReference type="Proteomes" id="UP000017836">
    <property type="component" value="Unassembled WGS sequence"/>
</dbReference>
<sequence length="197" mass="22303">RKEVAVQQEETGSQTKAKRTCGRRKRSSEEEANDDTGVKVKKASPIIESLHPETELVPERGEDVLNFSYDDDHDEEGLHAETEVVFERREEDVPDCPYSDNHNEEILHSKTMEVSERRGEDVPSCSYNAYHDVVNDKKVEEAPPRKDGLFCEISRIGGKKKISQEDGTKDGGCNEDHDVAAKKMEEVTPQKKKEIGF</sequence>
<name>W1PEC1_AMBTC</name>